<accession>A0A4Y7TUF0</accession>
<evidence type="ECO:0000313" key="4">
    <source>
        <dbReference type="Proteomes" id="UP000298030"/>
    </source>
</evidence>
<evidence type="ECO:0000256" key="1">
    <source>
        <dbReference type="SAM" id="Coils"/>
    </source>
</evidence>
<dbReference type="EMBL" id="QPFP01000003">
    <property type="protein sequence ID" value="TEB37805.1"/>
    <property type="molecule type" value="Genomic_DNA"/>
</dbReference>
<dbReference type="AlphaFoldDB" id="A0A4Y7TUF0"/>
<evidence type="ECO:0000256" key="2">
    <source>
        <dbReference type="SAM" id="MobiDB-lite"/>
    </source>
</evidence>
<evidence type="ECO:0000313" key="3">
    <source>
        <dbReference type="EMBL" id="TEB37805.1"/>
    </source>
</evidence>
<gene>
    <name evidence="3" type="ORF">FA13DRAFT_708357</name>
</gene>
<keyword evidence="4" id="KW-1185">Reference proteome</keyword>
<dbReference type="Proteomes" id="UP000298030">
    <property type="component" value="Unassembled WGS sequence"/>
</dbReference>
<feature type="region of interest" description="Disordered" evidence="2">
    <location>
        <begin position="270"/>
        <end position="315"/>
    </location>
</feature>
<keyword evidence="1" id="KW-0175">Coiled coil</keyword>
<feature type="coiled-coil region" evidence="1">
    <location>
        <begin position="21"/>
        <end position="129"/>
    </location>
</feature>
<protein>
    <submittedName>
        <fullName evidence="3">Uncharacterized protein</fullName>
    </submittedName>
</protein>
<name>A0A4Y7TUF0_COPMI</name>
<reference evidence="3 4" key="1">
    <citation type="journal article" date="2019" name="Nat. Ecol. Evol.">
        <title>Megaphylogeny resolves global patterns of mushroom evolution.</title>
        <authorList>
            <person name="Varga T."/>
            <person name="Krizsan K."/>
            <person name="Foldi C."/>
            <person name="Dima B."/>
            <person name="Sanchez-Garcia M."/>
            <person name="Sanchez-Ramirez S."/>
            <person name="Szollosi G.J."/>
            <person name="Szarkandi J.G."/>
            <person name="Papp V."/>
            <person name="Albert L."/>
            <person name="Andreopoulos W."/>
            <person name="Angelini C."/>
            <person name="Antonin V."/>
            <person name="Barry K.W."/>
            <person name="Bougher N.L."/>
            <person name="Buchanan P."/>
            <person name="Buyck B."/>
            <person name="Bense V."/>
            <person name="Catcheside P."/>
            <person name="Chovatia M."/>
            <person name="Cooper J."/>
            <person name="Damon W."/>
            <person name="Desjardin D."/>
            <person name="Finy P."/>
            <person name="Geml J."/>
            <person name="Haridas S."/>
            <person name="Hughes K."/>
            <person name="Justo A."/>
            <person name="Karasinski D."/>
            <person name="Kautmanova I."/>
            <person name="Kiss B."/>
            <person name="Kocsube S."/>
            <person name="Kotiranta H."/>
            <person name="LaButti K.M."/>
            <person name="Lechner B.E."/>
            <person name="Liimatainen K."/>
            <person name="Lipzen A."/>
            <person name="Lukacs Z."/>
            <person name="Mihaltcheva S."/>
            <person name="Morgado L.N."/>
            <person name="Niskanen T."/>
            <person name="Noordeloos M.E."/>
            <person name="Ohm R.A."/>
            <person name="Ortiz-Santana B."/>
            <person name="Ovrebo C."/>
            <person name="Racz N."/>
            <person name="Riley R."/>
            <person name="Savchenko A."/>
            <person name="Shiryaev A."/>
            <person name="Soop K."/>
            <person name="Spirin V."/>
            <person name="Szebenyi C."/>
            <person name="Tomsovsky M."/>
            <person name="Tulloss R.E."/>
            <person name="Uehling J."/>
            <person name="Grigoriev I.V."/>
            <person name="Vagvolgyi C."/>
            <person name="Papp T."/>
            <person name="Martin F.M."/>
            <person name="Miettinen O."/>
            <person name="Hibbett D.S."/>
            <person name="Nagy L.G."/>
        </authorList>
    </citation>
    <scope>NUCLEOTIDE SEQUENCE [LARGE SCALE GENOMIC DNA]</scope>
    <source>
        <strain evidence="3 4">FP101781</strain>
    </source>
</reference>
<comment type="caution">
    <text evidence="3">The sequence shown here is derived from an EMBL/GenBank/DDBJ whole genome shotgun (WGS) entry which is preliminary data.</text>
</comment>
<organism evidence="3 4">
    <name type="scientific">Coprinellus micaceus</name>
    <name type="common">Glistening ink-cap mushroom</name>
    <name type="synonym">Coprinus micaceus</name>
    <dbReference type="NCBI Taxonomy" id="71717"/>
    <lineage>
        <taxon>Eukaryota</taxon>
        <taxon>Fungi</taxon>
        <taxon>Dikarya</taxon>
        <taxon>Basidiomycota</taxon>
        <taxon>Agaricomycotina</taxon>
        <taxon>Agaricomycetes</taxon>
        <taxon>Agaricomycetidae</taxon>
        <taxon>Agaricales</taxon>
        <taxon>Agaricineae</taxon>
        <taxon>Psathyrellaceae</taxon>
        <taxon>Coprinellus</taxon>
    </lineage>
</organism>
<sequence>MSNGTVTSVLPPDLTQASYTIRKLQATVDQQNAELQVSKQRWQMDTYEWRLQKTELRQLIELQRKEFERLKGECERMERDGVRLKEENIVMANEAAAMRERVDEAEKSVAQLEEALKKASGREGELKKELDDAHTIEEDLRGGAMNAEDKARRLMDYVESIAQGASKDGEERLRLSARVESLEAKKAEAKDAYKAALSDATRRLKQDADGKARLRADLRVAEWDARGLKERNNILVNRAAKFKAELQEQKDEVAEYKRQNEKLREKVLNGKRVLSMGGPVHESSSNGSWSKVKDTPSKLAVKFTASSPHKRKVRS</sequence>
<proteinExistence type="predicted"/>